<keyword evidence="1" id="KW-0118">Viral capsid assembly</keyword>
<evidence type="ECO:0000256" key="3">
    <source>
        <dbReference type="ARBA" id="ARBA00023219"/>
    </source>
</evidence>
<dbReference type="RefSeq" id="YP_010649558.1">
    <property type="nucleotide sequence ID" value="NC_070770.1"/>
</dbReference>
<keyword evidence="3" id="KW-0231">Viral genome packaging</keyword>
<evidence type="ECO:0000256" key="4">
    <source>
        <dbReference type="SAM" id="MobiDB-lite"/>
    </source>
</evidence>
<dbReference type="NCBIfam" id="TIGR01537">
    <property type="entry name" value="portal_HK97"/>
    <property type="match status" value="1"/>
</dbReference>
<name>A0AAE8Y5C7_9CAUD</name>
<dbReference type="InterPro" id="IPR006427">
    <property type="entry name" value="Portal_HK97"/>
</dbReference>
<evidence type="ECO:0000313" key="6">
    <source>
        <dbReference type="Proteomes" id="UP000827738"/>
    </source>
</evidence>
<dbReference type="EMBL" id="OK040780">
    <property type="protein sequence ID" value="UDL14851.1"/>
    <property type="molecule type" value="Genomic_DNA"/>
</dbReference>
<keyword evidence="2" id="KW-1162">Viral penetration into host cytoplasm</keyword>
<keyword evidence="6" id="KW-1185">Reference proteome</keyword>
<keyword evidence="2" id="KW-1160">Virus entry into host cell</keyword>
<keyword evidence="2" id="KW-1171">Viral genome ejection through host cell envelope</keyword>
<gene>
    <name evidence="5" type="primary">4</name>
    <name evidence="5" type="ORF">SEA_SARGE_4</name>
</gene>
<feature type="region of interest" description="Disordered" evidence="4">
    <location>
        <begin position="589"/>
        <end position="609"/>
    </location>
</feature>
<evidence type="ECO:0000256" key="2">
    <source>
        <dbReference type="ARBA" id="ARBA00023009"/>
    </source>
</evidence>
<keyword evidence="1" id="KW-1188">Viral release from host cell</keyword>
<accession>A0AAE8Y5C7</accession>
<reference evidence="5" key="1">
    <citation type="submission" date="2021-09" db="EMBL/GenBank/DDBJ databases">
        <authorList>
            <person name="Prude D.S."/>
            <person name="Stokes N.T."/>
            <person name="Pimienta A.M."/>
            <person name="Mendez E."/>
            <person name="Powell L.D."/>
            <person name="Woodhouse A.S."/>
            <person name="Cunningham F.J."/>
            <person name="Greenfield T.L."/>
            <person name="Smith J.A."/>
            <person name="Hatke H.L."/>
            <person name="Salama S."/>
            <person name="Beyer A.R."/>
            <person name="Klyczek K."/>
            <person name="Garlena R.A."/>
            <person name="Russell D.A."/>
            <person name="Pope W.H."/>
            <person name="Jacobs-Sera D."/>
            <person name="Hatfull G.F."/>
        </authorList>
    </citation>
    <scope>NUCLEOTIDE SEQUENCE</scope>
</reference>
<feature type="compositionally biased region" description="Polar residues" evidence="4">
    <location>
        <begin position="589"/>
        <end position="601"/>
    </location>
</feature>
<sequence>MAFVVSQGQLADLSRQNIDVRTRLAVTTDYSADYSKIWESHGSVQTVTNFLGRNIASLGIHLFERLGDTDRARLTDHPVARLLNRPHPRVTRYTYFDALVRDVAIFERHLSVKVKLQDGGTGALIRIAPTMFTPIGGDWMFPEAFEIRGSKGKKIIPAEDTFHILGYSPRGDIGGVSPIESLRSVLAEEYEAARQRAQAFRNGARVNGYLERPPTAPDWSREARERFKAGWRGQYGGGGSDAYGTPILEDGMKFVPATQTSRDLQYIESRKLTREEVASAYFIPPPMIGLLDNATFSNIKEQHKHLYQDTLGPWLQRIQQELMLQLFPEFPDTDNLYLEFNLEEKMRGSFEDQAAQLQTATGGPYLTRNEARAILNRPRIEGGDELIVPLNVITGGQASPTDSGTQNISAAPRRAVKSGASEYEIKAPEEIPEDHQKAMAKVFARHFKRQRSSVLSKAMPKAPGWWDADRWDRELTEDLTAGSLDVTKAAAHTALAGMGVDPDEYSVDRTKKFLKSVSERIARQVNAATLAALEDAAESDDPDAQAHVFDVAEESRAEQSGMTAAATFVGFGMVEAARQTKPQAMKRWQVNSGNPRSSHSAVNGEEVPIDDDFSNGLKWPGSFSGDVEEVANCQCSVVIIT</sequence>
<dbReference type="GeneID" id="77925112"/>
<protein>
    <submittedName>
        <fullName evidence="5">Portal protein</fullName>
    </submittedName>
</protein>
<dbReference type="InterPro" id="IPR006944">
    <property type="entry name" value="Phage/GTA_portal"/>
</dbReference>
<dbReference type="KEGG" id="vg:77925112"/>
<evidence type="ECO:0000256" key="1">
    <source>
        <dbReference type="ARBA" id="ARBA00022950"/>
    </source>
</evidence>
<proteinExistence type="predicted"/>
<dbReference type="Pfam" id="PF04860">
    <property type="entry name" value="Phage_portal"/>
    <property type="match status" value="1"/>
</dbReference>
<dbReference type="Proteomes" id="UP000827738">
    <property type="component" value="Segment"/>
</dbReference>
<evidence type="ECO:0000313" key="5">
    <source>
        <dbReference type="EMBL" id="UDL14851.1"/>
    </source>
</evidence>
<organism evidence="5 6">
    <name type="scientific">Arthrobacter phage Sarge</name>
    <dbReference type="NCBI Taxonomy" id="2885974"/>
    <lineage>
        <taxon>Viruses</taxon>
        <taxon>Duplodnaviria</taxon>
        <taxon>Heunggongvirae</taxon>
        <taxon>Uroviricota</taxon>
        <taxon>Caudoviricetes</taxon>
        <taxon>Sargevirus</taxon>
        <taxon>Sargevirus sarge</taxon>
    </lineage>
</organism>